<dbReference type="AlphaFoldDB" id="A0A7K3NNL2"/>
<name>A0A7K3NNL2_9BACT</name>
<dbReference type="EMBL" id="JAAGRQ010000045">
    <property type="protein sequence ID" value="NDY57375.1"/>
    <property type="molecule type" value="Genomic_DNA"/>
</dbReference>
<dbReference type="Proteomes" id="UP000469724">
    <property type="component" value="Unassembled WGS sequence"/>
</dbReference>
<evidence type="ECO:0008006" key="3">
    <source>
        <dbReference type="Google" id="ProtNLM"/>
    </source>
</evidence>
<organism evidence="1 2">
    <name type="scientific">Desulfolutivibrio sulfodismutans</name>
    <dbReference type="NCBI Taxonomy" id="63561"/>
    <lineage>
        <taxon>Bacteria</taxon>
        <taxon>Pseudomonadati</taxon>
        <taxon>Thermodesulfobacteriota</taxon>
        <taxon>Desulfovibrionia</taxon>
        <taxon>Desulfovibrionales</taxon>
        <taxon>Desulfovibrionaceae</taxon>
        <taxon>Desulfolutivibrio</taxon>
    </lineage>
</organism>
<dbReference type="RefSeq" id="WP_163302417.1">
    <property type="nucleotide sequence ID" value="NZ_JAAGRQ010000045.1"/>
</dbReference>
<keyword evidence="2" id="KW-1185">Reference proteome</keyword>
<reference evidence="1 2" key="1">
    <citation type="submission" date="2020-02" db="EMBL/GenBank/DDBJ databases">
        <title>Comparative genomics of sulfur disproportionating microorganisms.</title>
        <authorList>
            <person name="Ward L.M."/>
            <person name="Bertran E."/>
            <person name="Johnston D.T."/>
        </authorList>
    </citation>
    <scope>NUCLEOTIDE SEQUENCE [LARGE SCALE GENOMIC DNA]</scope>
    <source>
        <strain evidence="1 2">DSM 3696</strain>
    </source>
</reference>
<gene>
    <name evidence="1" type="ORF">G3N56_11545</name>
</gene>
<comment type="caution">
    <text evidence="1">The sequence shown here is derived from an EMBL/GenBank/DDBJ whole genome shotgun (WGS) entry which is preliminary data.</text>
</comment>
<sequence>MVEWFKRVLRELAAKRQKARDIHPESFRVLAGELVELADIAARIRPDEHAFQLRIKRIRREMDDLSRMAGRPEFRMLPPKKRLELRESLLTSRDQLLKTVSDAPVPTTMRQ</sequence>
<protein>
    <recommendedName>
        <fullName evidence="3">CHAD domain-containing protein</fullName>
    </recommendedName>
</protein>
<evidence type="ECO:0000313" key="1">
    <source>
        <dbReference type="EMBL" id="NDY57375.1"/>
    </source>
</evidence>
<accession>A0A7K3NNL2</accession>
<proteinExistence type="predicted"/>
<evidence type="ECO:0000313" key="2">
    <source>
        <dbReference type="Proteomes" id="UP000469724"/>
    </source>
</evidence>